<protein>
    <submittedName>
        <fullName evidence="2">DUF4044 domain-containing protein</fullName>
    </submittedName>
</protein>
<dbReference type="Proteomes" id="UP001139006">
    <property type="component" value="Unassembled WGS sequence"/>
</dbReference>
<sequence length="40" mass="4390">MKEKKKKTGLQKAINIVVWVMLIFTVLSVVLAAVGGLLSY</sequence>
<dbReference type="EMBL" id="JAIULA010000005">
    <property type="protein sequence ID" value="MCP0886506.1"/>
    <property type="molecule type" value="Genomic_DNA"/>
</dbReference>
<name>A0A9X2FKN6_9LACO</name>
<keyword evidence="1" id="KW-1133">Transmembrane helix</keyword>
<organism evidence="2 3">
    <name type="scientific">Ligilactobacillus ubinensis</name>
    <dbReference type="NCBI Taxonomy" id="2876789"/>
    <lineage>
        <taxon>Bacteria</taxon>
        <taxon>Bacillati</taxon>
        <taxon>Bacillota</taxon>
        <taxon>Bacilli</taxon>
        <taxon>Lactobacillales</taxon>
        <taxon>Lactobacillaceae</taxon>
        <taxon>Ligilactobacillus</taxon>
    </lineage>
</organism>
<feature type="transmembrane region" description="Helical" evidence="1">
    <location>
        <begin position="12"/>
        <end position="38"/>
    </location>
</feature>
<dbReference type="Pfam" id="PF13253">
    <property type="entry name" value="DUF4044"/>
    <property type="match status" value="1"/>
</dbReference>
<evidence type="ECO:0000313" key="3">
    <source>
        <dbReference type="Proteomes" id="UP001139006"/>
    </source>
</evidence>
<dbReference type="InterPro" id="IPR025270">
    <property type="entry name" value="DUF4044"/>
</dbReference>
<comment type="caution">
    <text evidence="2">The sequence shown here is derived from an EMBL/GenBank/DDBJ whole genome shotgun (WGS) entry which is preliminary data.</text>
</comment>
<evidence type="ECO:0000256" key="1">
    <source>
        <dbReference type="SAM" id="Phobius"/>
    </source>
</evidence>
<keyword evidence="1" id="KW-0472">Membrane</keyword>
<gene>
    <name evidence="2" type="ORF">LB941_04030</name>
</gene>
<proteinExistence type="predicted"/>
<dbReference type="RefSeq" id="WP_253359678.1">
    <property type="nucleotide sequence ID" value="NZ_JAIULA010000005.1"/>
</dbReference>
<keyword evidence="3" id="KW-1185">Reference proteome</keyword>
<evidence type="ECO:0000313" key="2">
    <source>
        <dbReference type="EMBL" id="MCP0886506.1"/>
    </source>
</evidence>
<dbReference type="AlphaFoldDB" id="A0A9X2FKN6"/>
<accession>A0A9X2FKN6</accession>
<reference evidence="2 3" key="1">
    <citation type="journal article" date="2023" name="Int. J. Syst. Evol. Microbiol.">
        <title>Ligilactobacillus ubinensis sp. nov., a novel species isolated from the wild ferment of a durian fruit (Durio zibethinus).</title>
        <authorList>
            <person name="Heng Y.C."/>
            <person name="Menon N."/>
            <person name="Chen B."/>
            <person name="Loo B.Z.L."/>
            <person name="Wong G.W.J."/>
            <person name="Lim A.C.H."/>
            <person name="Silvaraju S."/>
            <person name="Kittelmann S."/>
        </authorList>
    </citation>
    <scope>NUCLEOTIDE SEQUENCE [LARGE SCALE GENOMIC DNA]</scope>
    <source>
        <strain evidence="2 3">WILCCON 0076</strain>
    </source>
</reference>
<keyword evidence="1" id="KW-0812">Transmembrane</keyword>